<evidence type="ECO:0000313" key="2">
    <source>
        <dbReference type="EMBL" id="CUS09635.1"/>
    </source>
</evidence>
<feature type="region of interest" description="Disordered" evidence="1">
    <location>
        <begin position="19"/>
        <end position="46"/>
    </location>
</feature>
<dbReference type="AlphaFoldDB" id="A0A292PSF5"/>
<accession>A0A292PSF5</accession>
<keyword evidence="3" id="KW-1185">Reference proteome</keyword>
<evidence type="ECO:0000313" key="3">
    <source>
        <dbReference type="Proteomes" id="UP001412239"/>
    </source>
</evidence>
<protein>
    <submittedName>
        <fullName evidence="2">Uncharacterized protein</fullName>
    </submittedName>
</protein>
<sequence length="184" mass="20631">MWRMMKTTCDVRLAYTRGSSSLKESDPHKHPAQQLRDESTKKGDHTTQQEKCLIQSQCGSILFAAIGVGIVWQANNIRSGIDRVESRLDSVESRLDSLESSVESKFNSIKFRLNRVESSVESRFDSIEHTQLVLVHTIRAMAEGHPGQKEPLDELIANLQRCAKSGDEHCNAVEDTAEGYGEEN</sequence>
<feature type="compositionally biased region" description="Basic and acidic residues" evidence="1">
    <location>
        <begin position="23"/>
        <end position="46"/>
    </location>
</feature>
<proteinExistence type="predicted"/>
<organism evidence="2 3">
    <name type="scientific">Tuber aestivum</name>
    <name type="common">summer truffle</name>
    <dbReference type="NCBI Taxonomy" id="59557"/>
    <lineage>
        <taxon>Eukaryota</taxon>
        <taxon>Fungi</taxon>
        <taxon>Dikarya</taxon>
        <taxon>Ascomycota</taxon>
        <taxon>Pezizomycotina</taxon>
        <taxon>Pezizomycetes</taxon>
        <taxon>Pezizales</taxon>
        <taxon>Tuberaceae</taxon>
        <taxon>Tuber</taxon>
    </lineage>
</organism>
<reference evidence="2" key="1">
    <citation type="submission" date="2015-10" db="EMBL/GenBank/DDBJ databases">
        <authorList>
            <person name="Regsiter A."/>
            <person name="william w."/>
        </authorList>
    </citation>
    <scope>NUCLEOTIDE SEQUENCE</scope>
    <source>
        <strain evidence="2">Montdore</strain>
    </source>
</reference>
<gene>
    <name evidence="2" type="ORF">GSTUAT00006291001</name>
</gene>
<dbReference type="EMBL" id="LN891075">
    <property type="protein sequence ID" value="CUS09635.1"/>
    <property type="molecule type" value="Genomic_DNA"/>
</dbReference>
<name>A0A292PSF5_9PEZI</name>
<dbReference type="Gene3D" id="1.20.5.170">
    <property type="match status" value="1"/>
</dbReference>
<evidence type="ECO:0000256" key="1">
    <source>
        <dbReference type="SAM" id="MobiDB-lite"/>
    </source>
</evidence>
<dbReference type="Proteomes" id="UP001412239">
    <property type="component" value="Unassembled WGS sequence"/>
</dbReference>